<evidence type="ECO:0000256" key="1">
    <source>
        <dbReference type="SAM" id="MobiDB-lite"/>
    </source>
</evidence>
<name>A0A835MF33_9ROSI</name>
<feature type="compositionally biased region" description="Polar residues" evidence="1">
    <location>
        <begin position="87"/>
        <end position="98"/>
    </location>
</feature>
<gene>
    <name evidence="2" type="ORF">SADUNF_Sadunf17G0121300</name>
</gene>
<proteinExistence type="predicted"/>
<evidence type="ECO:0000313" key="2">
    <source>
        <dbReference type="EMBL" id="KAF9664102.1"/>
    </source>
</evidence>
<dbReference type="AlphaFoldDB" id="A0A835MF33"/>
<feature type="compositionally biased region" description="Basic and acidic residues" evidence="1">
    <location>
        <begin position="99"/>
        <end position="110"/>
    </location>
</feature>
<dbReference type="EMBL" id="JADGMS010000017">
    <property type="protein sequence ID" value="KAF9664102.1"/>
    <property type="molecule type" value="Genomic_DNA"/>
</dbReference>
<reference evidence="2 3" key="1">
    <citation type="submission" date="2020-10" db="EMBL/GenBank/DDBJ databases">
        <title>Plant Genome Project.</title>
        <authorList>
            <person name="Zhang R.-G."/>
        </authorList>
    </citation>
    <scope>NUCLEOTIDE SEQUENCE [LARGE SCALE GENOMIC DNA]</scope>
    <source>
        <strain evidence="2">FAFU-HL-1</strain>
        <tissue evidence="2">Leaf</tissue>
    </source>
</reference>
<evidence type="ECO:0000313" key="3">
    <source>
        <dbReference type="Proteomes" id="UP000657918"/>
    </source>
</evidence>
<sequence length="117" mass="13117">MNYISKDSLRCHLSSITAGERKTEGNLWGGKRKGGNEDRLERWSGFNSRSGWILRWRLGLGRVDHYPHSTRNPFFSFSNHKAGRQAGNATTSLATSNTKGEELKDIHPTDADPSMTP</sequence>
<protein>
    <submittedName>
        <fullName evidence="2">Uncharacterized protein</fullName>
    </submittedName>
</protein>
<organism evidence="2 3">
    <name type="scientific">Salix dunnii</name>
    <dbReference type="NCBI Taxonomy" id="1413687"/>
    <lineage>
        <taxon>Eukaryota</taxon>
        <taxon>Viridiplantae</taxon>
        <taxon>Streptophyta</taxon>
        <taxon>Embryophyta</taxon>
        <taxon>Tracheophyta</taxon>
        <taxon>Spermatophyta</taxon>
        <taxon>Magnoliopsida</taxon>
        <taxon>eudicotyledons</taxon>
        <taxon>Gunneridae</taxon>
        <taxon>Pentapetalae</taxon>
        <taxon>rosids</taxon>
        <taxon>fabids</taxon>
        <taxon>Malpighiales</taxon>
        <taxon>Salicaceae</taxon>
        <taxon>Saliceae</taxon>
        <taxon>Salix</taxon>
    </lineage>
</organism>
<accession>A0A835MF33</accession>
<comment type="caution">
    <text evidence="2">The sequence shown here is derived from an EMBL/GenBank/DDBJ whole genome shotgun (WGS) entry which is preliminary data.</text>
</comment>
<keyword evidence="3" id="KW-1185">Reference proteome</keyword>
<dbReference type="Proteomes" id="UP000657918">
    <property type="component" value="Unassembled WGS sequence"/>
</dbReference>
<feature type="region of interest" description="Disordered" evidence="1">
    <location>
        <begin position="77"/>
        <end position="117"/>
    </location>
</feature>